<evidence type="ECO:0000313" key="2">
    <source>
        <dbReference type="EMBL" id="VWD37768.1"/>
    </source>
</evidence>
<dbReference type="AlphaFoldDB" id="A0A6P2ZYX8"/>
<gene>
    <name evidence="2" type="ORF">BLA18112_06544</name>
</gene>
<feature type="domain" description="Anti-bacteriophage protein A/HamA C-terminal" evidence="1">
    <location>
        <begin position="7"/>
        <end position="264"/>
    </location>
</feature>
<protein>
    <recommendedName>
        <fullName evidence="1">Anti-bacteriophage protein A/HamA C-terminal domain-containing protein</fullName>
    </recommendedName>
</protein>
<proteinExistence type="predicted"/>
<organism evidence="2 3">
    <name type="scientific">Burkholderia lata (strain ATCC 17760 / DSM 23089 / LMG 22485 / NCIMB 9086 / R18194 / 383)</name>
    <dbReference type="NCBI Taxonomy" id="482957"/>
    <lineage>
        <taxon>Bacteria</taxon>
        <taxon>Pseudomonadati</taxon>
        <taxon>Pseudomonadota</taxon>
        <taxon>Betaproteobacteria</taxon>
        <taxon>Burkholderiales</taxon>
        <taxon>Burkholderiaceae</taxon>
        <taxon>Burkholderia</taxon>
        <taxon>Burkholderia cepacia complex</taxon>
    </lineage>
</organism>
<reference evidence="2 3" key="1">
    <citation type="submission" date="2019-09" db="EMBL/GenBank/DDBJ databases">
        <authorList>
            <person name="Depoorter E."/>
        </authorList>
    </citation>
    <scope>NUCLEOTIDE SEQUENCE [LARGE SCALE GENOMIC DNA]</scope>
    <source>
        <strain evidence="2">R-18112</strain>
    </source>
</reference>
<evidence type="ECO:0000313" key="3">
    <source>
        <dbReference type="Proteomes" id="UP000494274"/>
    </source>
</evidence>
<dbReference type="EMBL" id="CABVQI010000028">
    <property type="protein sequence ID" value="VWD37768.1"/>
    <property type="molecule type" value="Genomic_DNA"/>
</dbReference>
<dbReference type="Proteomes" id="UP000494274">
    <property type="component" value="Unassembled WGS sequence"/>
</dbReference>
<dbReference type="InterPro" id="IPR014976">
    <property type="entry name" value="AbpA_HamA_C"/>
</dbReference>
<sequence length="268" mass="30038">MPPPEHLNWLIERDPVTTIAGKTVRMLEFMHQPDNATLSAWARYFRQHYCSDDDIDVLRSGTELSRSEFLKRLVFPNTVKPGPSVRSGDFAEILVCDFLEFSMNHWVPRWRFTEKATPNESVKGTDIIGLYLSPTGIAAEDTLTTFEVKAQLSAGRPQPRLQVAVDDAAKDKVRQAYTLLAMKRKAFMQGDNERVTLVERFQAKADRPFREQTGAAAVLNNDAFDAALIASTTTASHPPESTVLLLVIRGEDLMTLAHSLYERAADEA</sequence>
<evidence type="ECO:0000259" key="1">
    <source>
        <dbReference type="Pfam" id="PF08878"/>
    </source>
</evidence>
<dbReference type="Pfam" id="PF08878">
    <property type="entry name" value="HamA"/>
    <property type="match status" value="1"/>
</dbReference>
<name>A0A6P2ZYX8_BURL3</name>
<accession>A0A6P2ZYX8</accession>